<dbReference type="Proteomes" id="UP001057498">
    <property type="component" value="Chromosome"/>
</dbReference>
<protein>
    <recommendedName>
        <fullName evidence="4">Flagellar assembly protein FliH</fullName>
    </recommendedName>
</protein>
<comment type="similarity">
    <text evidence="3">Belongs to the FliH family.</text>
</comment>
<dbReference type="PANTHER" id="PTHR34982:SF1">
    <property type="entry name" value="FLAGELLAR ASSEMBLY PROTEIN FLIH"/>
    <property type="match status" value="1"/>
</dbReference>
<evidence type="ECO:0000256" key="3">
    <source>
        <dbReference type="ARBA" id="ARBA00006602"/>
    </source>
</evidence>
<feature type="domain" description="Flagellar assembly protein FliH/Type III secretion system HrpE" evidence="11">
    <location>
        <begin position="120"/>
        <end position="244"/>
    </location>
</feature>
<evidence type="ECO:0000256" key="7">
    <source>
        <dbReference type="ARBA" id="ARBA00022795"/>
    </source>
</evidence>
<evidence type="ECO:0000256" key="4">
    <source>
        <dbReference type="ARBA" id="ARBA00016507"/>
    </source>
</evidence>
<keyword evidence="13" id="KW-1185">Reference proteome</keyword>
<proteinExistence type="inferred from homology"/>
<dbReference type="InterPro" id="IPR000563">
    <property type="entry name" value="Flag_FliH"/>
</dbReference>
<evidence type="ECO:0000256" key="2">
    <source>
        <dbReference type="ARBA" id="ARBA00004496"/>
    </source>
</evidence>
<keyword evidence="7" id="KW-1005">Bacterial flagellum biogenesis</keyword>
<gene>
    <name evidence="12" type="ORF">CATMQ487_14270</name>
</gene>
<organism evidence="12 13">
    <name type="scientific">Sphaerotilus microaerophilus</name>
    <dbReference type="NCBI Taxonomy" id="2914710"/>
    <lineage>
        <taxon>Bacteria</taxon>
        <taxon>Pseudomonadati</taxon>
        <taxon>Pseudomonadota</taxon>
        <taxon>Betaproteobacteria</taxon>
        <taxon>Burkholderiales</taxon>
        <taxon>Sphaerotilaceae</taxon>
        <taxon>Sphaerotilus</taxon>
    </lineage>
</organism>
<dbReference type="Pfam" id="PF02108">
    <property type="entry name" value="FliH"/>
    <property type="match status" value="1"/>
</dbReference>
<evidence type="ECO:0000256" key="10">
    <source>
        <dbReference type="SAM" id="MobiDB-lite"/>
    </source>
</evidence>
<keyword evidence="5" id="KW-0813">Transport</keyword>
<dbReference type="RefSeq" id="WP_251972575.1">
    <property type="nucleotide sequence ID" value="NZ_AP025730.1"/>
</dbReference>
<comment type="function">
    <text evidence="1">Needed for flagellar regrowth and assembly.</text>
</comment>
<feature type="region of interest" description="Disordered" evidence="10">
    <location>
        <begin position="1"/>
        <end position="20"/>
    </location>
</feature>
<accession>A0ABN6PJC4</accession>
<keyword evidence="6" id="KW-0963">Cytoplasm</keyword>
<feature type="compositionally biased region" description="Basic and acidic residues" evidence="10">
    <location>
        <begin position="1"/>
        <end position="16"/>
    </location>
</feature>
<feature type="region of interest" description="Disordered" evidence="10">
    <location>
        <begin position="34"/>
        <end position="63"/>
    </location>
</feature>
<evidence type="ECO:0000256" key="8">
    <source>
        <dbReference type="ARBA" id="ARBA00022927"/>
    </source>
</evidence>
<evidence type="ECO:0000256" key="1">
    <source>
        <dbReference type="ARBA" id="ARBA00003041"/>
    </source>
</evidence>
<evidence type="ECO:0000256" key="6">
    <source>
        <dbReference type="ARBA" id="ARBA00022490"/>
    </source>
</evidence>
<sequence>MTNSSDRPDRPGERRPAGVYTRFIPREELAGFAAWQPGNFGDDPARKPRAAPAPPDPEQLRRQAEAAAREQARLAAEAAVQAEADRVAALEQARQGGYHDGYRDGLSALEAFKQAFTTQTSAQVTAVVQRLQEQLDAVEQDLAQRVAGIALEIARQVVRSELHAHPGAIVALTQEVLGQLLSSARHATLHVHPADHELVASDCAEALAARGVRLVADAQIEAGGCWLESSLGEVDARLATRWRRAAAAIGRDDEWTGLPQDAAQGSAA</sequence>
<dbReference type="PRINTS" id="PR01003">
    <property type="entry name" value="FLGFLIH"/>
</dbReference>
<evidence type="ECO:0000313" key="12">
    <source>
        <dbReference type="EMBL" id="BDI04457.1"/>
    </source>
</evidence>
<evidence type="ECO:0000313" key="13">
    <source>
        <dbReference type="Proteomes" id="UP001057498"/>
    </source>
</evidence>
<evidence type="ECO:0000256" key="5">
    <source>
        <dbReference type="ARBA" id="ARBA00022448"/>
    </source>
</evidence>
<evidence type="ECO:0000256" key="9">
    <source>
        <dbReference type="ARBA" id="ARBA00023225"/>
    </source>
</evidence>
<dbReference type="InterPro" id="IPR051472">
    <property type="entry name" value="T3SS_Stator/FliH"/>
</dbReference>
<name>A0ABN6PJC4_9BURK</name>
<keyword evidence="8" id="KW-0653">Protein transport</keyword>
<dbReference type="InterPro" id="IPR018035">
    <property type="entry name" value="Flagellar_FliH/T3SS_HrpE"/>
</dbReference>
<keyword evidence="9" id="KW-1006">Bacterial flagellum protein export</keyword>
<dbReference type="PANTHER" id="PTHR34982">
    <property type="entry name" value="YOP PROTEINS TRANSLOCATION PROTEIN L"/>
    <property type="match status" value="1"/>
</dbReference>
<dbReference type="EMBL" id="AP025730">
    <property type="protein sequence ID" value="BDI04457.1"/>
    <property type="molecule type" value="Genomic_DNA"/>
</dbReference>
<reference evidence="12" key="1">
    <citation type="submission" date="2022-04" db="EMBL/GenBank/DDBJ databases">
        <title>Whole genome sequence of Sphaerotilus sp. FB-5.</title>
        <authorList>
            <person name="Takeda M."/>
            <person name="Narihara S."/>
            <person name="Akimoto M."/>
            <person name="Akimoto R."/>
            <person name="Nishiyashiki S."/>
            <person name="Murakami T."/>
        </authorList>
    </citation>
    <scope>NUCLEOTIDE SEQUENCE</scope>
    <source>
        <strain evidence="12">FB-5</strain>
    </source>
</reference>
<evidence type="ECO:0000259" key="11">
    <source>
        <dbReference type="Pfam" id="PF02108"/>
    </source>
</evidence>
<comment type="subcellular location">
    <subcellularLocation>
        <location evidence="2">Cytoplasm</location>
    </subcellularLocation>
</comment>